<reference evidence="2" key="1">
    <citation type="submission" date="2016-10" db="EMBL/GenBank/DDBJ databases">
        <title>Sequence of Gallionella enrichment culture.</title>
        <authorList>
            <person name="Poehlein A."/>
            <person name="Muehling M."/>
            <person name="Daniel R."/>
        </authorList>
    </citation>
    <scope>NUCLEOTIDE SEQUENCE</scope>
</reference>
<name>A0A1J5PD65_9ZZZZ</name>
<gene>
    <name evidence="2" type="ORF">GALL_552890</name>
</gene>
<comment type="caution">
    <text evidence="2">The sequence shown here is derived from an EMBL/GenBank/DDBJ whole genome shotgun (WGS) entry which is preliminary data.</text>
</comment>
<feature type="transmembrane region" description="Helical" evidence="1">
    <location>
        <begin position="138"/>
        <end position="162"/>
    </location>
</feature>
<keyword evidence="1" id="KW-1133">Transmembrane helix</keyword>
<feature type="transmembrane region" description="Helical" evidence="1">
    <location>
        <begin position="58"/>
        <end position="76"/>
    </location>
</feature>
<accession>A0A1J5PD65</accession>
<dbReference type="EMBL" id="MLJW01009243">
    <property type="protein sequence ID" value="OIQ63171.1"/>
    <property type="molecule type" value="Genomic_DNA"/>
</dbReference>
<protein>
    <submittedName>
        <fullName evidence="2">Uncharacterized protein</fullName>
    </submittedName>
</protein>
<feature type="transmembrane region" description="Helical" evidence="1">
    <location>
        <begin position="21"/>
        <end position="38"/>
    </location>
</feature>
<evidence type="ECO:0000313" key="2">
    <source>
        <dbReference type="EMBL" id="OIQ63171.1"/>
    </source>
</evidence>
<feature type="transmembrane region" description="Helical" evidence="1">
    <location>
        <begin position="107"/>
        <end position="126"/>
    </location>
</feature>
<feature type="transmembrane region" description="Helical" evidence="1">
    <location>
        <begin position="182"/>
        <end position="200"/>
    </location>
</feature>
<evidence type="ECO:0000256" key="1">
    <source>
        <dbReference type="SAM" id="Phobius"/>
    </source>
</evidence>
<proteinExistence type="predicted"/>
<organism evidence="2">
    <name type="scientific">mine drainage metagenome</name>
    <dbReference type="NCBI Taxonomy" id="410659"/>
    <lineage>
        <taxon>unclassified sequences</taxon>
        <taxon>metagenomes</taxon>
        <taxon>ecological metagenomes</taxon>
    </lineage>
</organism>
<sequence>MSCDFPKLLEKHLAYDLIYRLFLWAGIALLFYYLASLANAGGGKAIVDALHSGDKSKYWNLLGPSALVVWSIGCWSKNVTLKLTDSTWGHSVGSCITSVLCKVATDMLLATFGLGASFLGYLTYYIRFEHPATAPISVNIFLGVGVVDMLGILSLLGVCIAILKAKPDSEVAKLMRKIPWKWVFSIYPAVIALMAAIVWLDG</sequence>
<keyword evidence="1" id="KW-0812">Transmembrane</keyword>
<keyword evidence="1" id="KW-0472">Membrane</keyword>
<dbReference type="AlphaFoldDB" id="A0A1J5PD65"/>